<feature type="region of interest" description="Disordered" evidence="1">
    <location>
        <begin position="40"/>
        <end position="61"/>
    </location>
</feature>
<dbReference type="InterPro" id="IPR043917">
    <property type="entry name" value="DUF5753"/>
</dbReference>
<comment type="caution">
    <text evidence="3">The sequence shown here is derived from an EMBL/GenBank/DDBJ whole genome shotgun (WGS) entry which is preliminary data.</text>
</comment>
<dbReference type="PROSITE" id="PS50943">
    <property type="entry name" value="HTH_CROC1"/>
    <property type="match status" value="1"/>
</dbReference>
<dbReference type="CDD" id="cd00093">
    <property type="entry name" value="HTH_XRE"/>
    <property type="match status" value="1"/>
</dbReference>
<evidence type="ECO:0000313" key="4">
    <source>
        <dbReference type="Proteomes" id="UP000438448"/>
    </source>
</evidence>
<dbReference type="InterPro" id="IPR001387">
    <property type="entry name" value="Cro/C1-type_HTH"/>
</dbReference>
<accession>A0A7K0D436</accession>
<gene>
    <name evidence="3" type="ORF">NRB20_35950</name>
</gene>
<dbReference type="SMART" id="SM00530">
    <property type="entry name" value="HTH_XRE"/>
    <property type="match status" value="1"/>
</dbReference>
<dbReference type="Gene3D" id="1.10.260.40">
    <property type="entry name" value="lambda repressor-like DNA-binding domains"/>
    <property type="match status" value="1"/>
</dbReference>
<name>A0A7K0D436_9NOCA</name>
<dbReference type="Pfam" id="PF19054">
    <property type="entry name" value="DUF5753"/>
    <property type="match status" value="1"/>
</dbReference>
<evidence type="ECO:0000259" key="2">
    <source>
        <dbReference type="PROSITE" id="PS50943"/>
    </source>
</evidence>
<feature type="compositionally biased region" description="Polar residues" evidence="1">
    <location>
        <begin position="49"/>
        <end position="61"/>
    </location>
</feature>
<sequence length="347" mass="39404">MLRQRADRVGSKWWGRSKLFHQSSIRADWAVKSVPERLRSRADPVRTGEGTTVSNTDDPISTTLPRRELGRALRDAREGAGYTLEHAAALMEMGKASLGRLERGELEKVKTLYLEALCKLYGIEDRSDELKAIASDFGSKLWWHSTRNLLDPVFRTYIGLEAGAEKLSILQSLVVPGLLQVAAYIRAIEQPYFDSDTAEDVDRRVKVRQRRSAILTRSQQPVQLDVILTEAVLRTVVGSKKTMSLQMRHLADTSTRDNVRIRILPFSTGFPVKAIPTPYTIMNFPQKGSRPGEPSVVYAENIIGSIFYQDDKDVLRFREIYDDIWNVALDEGKSREMLRHAARRCEQ</sequence>
<dbReference type="SUPFAM" id="SSF47413">
    <property type="entry name" value="lambda repressor-like DNA-binding domains"/>
    <property type="match status" value="1"/>
</dbReference>
<feature type="domain" description="HTH cro/C1-type" evidence="2">
    <location>
        <begin position="73"/>
        <end position="130"/>
    </location>
</feature>
<keyword evidence="4" id="KW-1185">Reference proteome</keyword>
<evidence type="ECO:0000313" key="3">
    <source>
        <dbReference type="EMBL" id="MQY20490.1"/>
    </source>
</evidence>
<protein>
    <recommendedName>
        <fullName evidence="2">HTH cro/C1-type domain-containing protein</fullName>
    </recommendedName>
</protein>
<dbReference type="Proteomes" id="UP000438448">
    <property type="component" value="Unassembled WGS sequence"/>
</dbReference>
<proteinExistence type="predicted"/>
<dbReference type="EMBL" id="WEGK01000007">
    <property type="protein sequence ID" value="MQY20490.1"/>
    <property type="molecule type" value="Genomic_DNA"/>
</dbReference>
<dbReference type="InterPro" id="IPR010982">
    <property type="entry name" value="Lambda_DNA-bd_dom_sf"/>
</dbReference>
<evidence type="ECO:0000256" key="1">
    <source>
        <dbReference type="SAM" id="MobiDB-lite"/>
    </source>
</evidence>
<organism evidence="3 4">
    <name type="scientific">Nocardia macrotermitis</name>
    <dbReference type="NCBI Taxonomy" id="2585198"/>
    <lineage>
        <taxon>Bacteria</taxon>
        <taxon>Bacillati</taxon>
        <taxon>Actinomycetota</taxon>
        <taxon>Actinomycetes</taxon>
        <taxon>Mycobacteriales</taxon>
        <taxon>Nocardiaceae</taxon>
        <taxon>Nocardia</taxon>
    </lineage>
</organism>
<reference evidence="3 4" key="1">
    <citation type="submission" date="2019-10" db="EMBL/GenBank/DDBJ databases">
        <title>Nocardia macrotermitis sp. nov. and Nocardia aurantia sp. nov., isolated from the gut of fungus growing-termite Macrotermes natalensis.</title>
        <authorList>
            <person name="Benndorf R."/>
            <person name="Schwitalla J."/>
            <person name="Martin K."/>
            <person name="De Beer W."/>
            <person name="Kaster A.-K."/>
            <person name="Vollmers J."/>
            <person name="Poulsen M."/>
            <person name="Beemelmanns C."/>
        </authorList>
    </citation>
    <scope>NUCLEOTIDE SEQUENCE [LARGE SCALE GENOMIC DNA]</scope>
    <source>
        <strain evidence="3 4">RB20</strain>
    </source>
</reference>
<dbReference type="GO" id="GO:0003677">
    <property type="term" value="F:DNA binding"/>
    <property type="evidence" value="ECO:0007669"/>
    <property type="project" value="InterPro"/>
</dbReference>
<dbReference type="AlphaFoldDB" id="A0A7K0D436"/>
<dbReference type="Pfam" id="PF13560">
    <property type="entry name" value="HTH_31"/>
    <property type="match status" value="1"/>
</dbReference>